<dbReference type="PANTHER" id="PTHR12595">
    <property type="entry name" value="POS9-ACTIVATING FACTOR FAP7-RELATED"/>
    <property type="match status" value="1"/>
</dbReference>
<dbReference type="InParanoid" id="A0A1Y2DA78"/>
<dbReference type="HAMAP" id="MF_00039">
    <property type="entry name" value="Adenylate_kinase_AK6"/>
    <property type="match status" value="1"/>
</dbReference>
<keyword evidence="12" id="KW-0378">Hydrolase</keyword>
<sequence length="188" mass="21755">MTEHPPRRLPNVLITGTPGTGKTTHANQLFEALQATQSEDDEVKWEHINVGDEFVKNRGCHSGFNEEWQSWDVDEDKLLDELELVQVPGGKILDWHTCDIFPERWIDLVVVLRCDHALLWSRLEKRAYPLAKIQENNTAEIMEVVLMDARESYAEEIVVELKSESPEEVEENVARIVAWVEAWRKDHS</sequence>
<dbReference type="InterPro" id="IPR020618">
    <property type="entry name" value="Adenyl_kinase_AK6"/>
</dbReference>
<dbReference type="Proteomes" id="UP000193467">
    <property type="component" value="Unassembled WGS sequence"/>
</dbReference>
<proteinExistence type="inferred from homology"/>
<keyword evidence="6 10" id="KW-0547">Nucleotide-binding</keyword>
<feature type="binding site" evidence="10">
    <location>
        <position position="21"/>
    </location>
    <ligand>
        <name>ATP</name>
        <dbReference type="ChEBI" id="CHEBI:30616"/>
    </ligand>
</feature>
<feature type="binding site" evidence="10">
    <location>
        <position position="24"/>
    </location>
    <ligand>
        <name>ATP</name>
        <dbReference type="ChEBI" id="CHEBI:30616"/>
    </ligand>
</feature>
<dbReference type="Pfam" id="PF13238">
    <property type="entry name" value="AAA_18"/>
    <property type="match status" value="1"/>
</dbReference>
<dbReference type="SUPFAM" id="SSF52540">
    <property type="entry name" value="P-loop containing nucleoside triphosphate hydrolases"/>
    <property type="match status" value="1"/>
</dbReference>
<dbReference type="InterPro" id="IPR027417">
    <property type="entry name" value="P-loop_NTPase"/>
</dbReference>
<gene>
    <name evidence="12" type="ORF">BCR35DRAFT_284215</name>
</gene>
<dbReference type="AlphaFoldDB" id="A0A1Y2DA78"/>
<dbReference type="Gene3D" id="3.40.50.300">
    <property type="entry name" value="P-loop containing nucleotide triphosphate hydrolases"/>
    <property type="match status" value="1"/>
</dbReference>
<evidence type="ECO:0000256" key="9">
    <source>
        <dbReference type="ARBA" id="ARBA00023242"/>
    </source>
</evidence>
<feature type="binding site" evidence="10">
    <location>
        <position position="19"/>
    </location>
    <ligand>
        <name>ATP</name>
        <dbReference type="ChEBI" id="CHEBI:30616"/>
    </ligand>
</feature>
<dbReference type="GO" id="GO:0005524">
    <property type="term" value="F:ATP binding"/>
    <property type="evidence" value="ECO:0007669"/>
    <property type="project" value="UniProtKB-KW"/>
</dbReference>
<feature type="region of interest" description="LID" evidence="10">
    <location>
        <begin position="125"/>
        <end position="135"/>
    </location>
</feature>
<feature type="region of interest" description="Disordered" evidence="11">
    <location>
        <begin position="1"/>
        <end position="20"/>
    </location>
</feature>
<feature type="binding site" evidence="10">
    <location>
        <position position="23"/>
    </location>
    <ligand>
        <name>ATP</name>
        <dbReference type="ChEBI" id="CHEBI:30616"/>
    </ligand>
</feature>
<evidence type="ECO:0000256" key="2">
    <source>
        <dbReference type="ARBA" id="ARBA00022490"/>
    </source>
</evidence>
<dbReference type="EC" id="2.7.4.3" evidence="10"/>
<dbReference type="PANTHER" id="PTHR12595:SF0">
    <property type="entry name" value="ADENYLATE KINASE ISOENZYME 6"/>
    <property type="match status" value="1"/>
</dbReference>
<dbReference type="GO" id="GO:0006364">
    <property type="term" value="P:rRNA processing"/>
    <property type="evidence" value="ECO:0007669"/>
    <property type="project" value="UniProtKB-KW"/>
</dbReference>
<evidence type="ECO:0000256" key="7">
    <source>
        <dbReference type="ARBA" id="ARBA00022777"/>
    </source>
</evidence>
<dbReference type="EMBL" id="MCGR01000087">
    <property type="protein sequence ID" value="ORY56178.1"/>
    <property type="molecule type" value="Genomic_DNA"/>
</dbReference>
<comment type="function">
    <text evidence="10">Broad-specificity nucleoside monophosphate (NMP) kinase that catalyzes the reversible transfer of the terminal phosphate group between nucleoside triphosphates and monophosphates. Has also ATPase activity. Involved in the late cytoplasmic maturation steps of the 40S ribosomal particles, specifically 18S rRNA maturation. While NMP activity is not required for ribosome maturation, ATPase activity is. Associates transiently with small ribosomal subunit protein uS11. ATP hydrolysis breaks the interaction with uS11. May temporarily remove uS11 from the ribosome to enable a conformational change of the ribosomal RNA that is needed for the final maturation step of the small ribosomal subunit. Its NMP activity may have a role in nuclear energy homeostasis.</text>
</comment>
<evidence type="ECO:0000256" key="6">
    <source>
        <dbReference type="ARBA" id="ARBA00022741"/>
    </source>
</evidence>
<evidence type="ECO:0000256" key="10">
    <source>
        <dbReference type="HAMAP-Rule" id="MF_03173"/>
    </source>
</evidence>
<dbReference type="FunCoup" id="A0A1Y2DA78">
    <property type="interactions" value="543"/>
</dbReference>
<organism evidence="12 13">
    <name type="scientific">Leucosporidium creatinivorum</name>
    <dbReference type="NCBI Taxonomy" id="106004"/>
    <lineage>
        <taxon>Eukaryota</taxon>
        <taxon>Fungi</taxon>
        <taxon>Dikarya</taxon>
        <taxon>Basidiomycota</taxon>
        <taxon>Pucciniomycotina</taxon>
        <taxon>Microbotryomycetes</taxon>
        <taxon>Leucosporidiales</taxon>
        <taxon>Leucosporidium</taxon>
    </lineage>
</organism>
<evidence type="ECO:0000256" key="4">
    <source>
        <dbReference type="ARBA" id="ARBA00022552"/>
    </source>
</evidence>
<comment type="subcellular location">
    <subcellularLocation>
        <location evidence="10">Cytoplasm</location>
    </subcellularLocation>
    <subcellularLocation>
        <location evidence="10">Nucleus</location>
    </subcellularLocation>
</comment>
<evidence type="ECO:0000256" key="3">
    <source>
        <dbReference type="ARBA" id="ARBA00022517"/>
    </source>
</evidence>
<keyword evidence="8 10" id="KW-0067">ATP-binding</keyword>
<comment type="caution">
    <text evidence="12">The sequence shown here is derived from an EMBL/GenBank/DDBJ whole genome shotgun (WGS) entry which is preliminary data.</text>
</comment>
<reference evidence="12 13" key="1">
    <citation type="submission" date="2016-07" db="EMBL/GenBank/DDBJ databases">
        <title>Pervasive Adenine N6-methylation of Active Genes in Fungi.</title>
        <authorList>
            <consortium name="DOE Joint Genome Institute"/>
            <person name="Mondo S.J."/>
            <person name="Dannebaum R.O."/>
            <person name="Kuo R.C."/>
            <person name="Labutti K."/>
            <person name="Haridas S."/>
            <person name="Kuo A."/>
            <person name="Salamov A."/>
            <person name="Ahrendt S.R."/>
            <person name="Lipzen A."/>
            <person name="Sullivan W."/>
            <person name="Andreopoulos W.B."/>
            <person name="Clum A."/>
            <person name="Lindquist E."/>
            <person name="Daum C."/>
            <person name="Ramamoorthy G.K."/>
            <person name="Gryganskyi A."/>
            <person name="Culley D."/>
            <person name="Magnuson J.K."/>
            <person name="James T.Y."/>
            <person name="O'Malley M.A."/>
            <person name="Stajich J.E."/>
            <person name="Spatafora J.W."/>
            <person name="Visel A."/>
            <person name="Grigoriev I.V."/>
        </authorList>
    </citation>
    <scope>NUCLEOTIDE SEQUENCE [LARGE SCALE GENOMIC DNA]</scope>
    <source>
        <strain evidence="12 13">62-1032</strain>
    </source>
</reference>
<dbReference type="GO" id="GO:0042274">
    <property type="term" value="P:ribosomal small subunit biogenesis"/>
    <property type="evidence" value="ECO:0007669"/>
    <property type="project" value="UniProtKB-UniRule"/>
</dbReference>
<protein>
    <recommendedName>
        <fullName evidence="10">Adenylate kinase isoenzyme 6 homolog</fullName>
        <shortName evidence="10">AK6</shortName>
        <ecNumber evidence="10">2.7.4.3</ecNumber>
    </recommendedName>
    <alternativeName>
        <fullName evidence="10">Dual activity adenylate kinase/ATPase</fullName>
        <shortName evidence="10">AK/ATPase</shortName>
    </alternativeName>
</protein>
<comment type="catalytic activity">
    <reaction evidence="1 10">
        <text>AMP + ATP = 2 ADP</text>
        <dbReference type="Rhea" id="RHEA:12973"/>
        <dbReference type="ChEBI" id="CHEBI:30616"/>
        <dbReference type="ChEBI" id="CHEBI:456215"/>
        <dbReference type="ChEBI" id="CHEBI:456216"/>
        <dbReference type="EC" id="2.7.4.3"/>
    </reaction>
</comment>
<evidence type="ECO:0000256" key="8">
    <source>
        <dbReference type="ARBA" id="ARBA00022840"/>
    </source>
</evidence>
<keyword evidence="3 10" id="KW-0690">Ribosome biogenesis</keyword>
<dbReference type="OrthoDB" id="10251185at2759"/>
<comment type="catalytic activity">
    <reaction evidence="10">
        <text>ATP + H2O = ADP + phosphate + H(+)</text>
        <dbReference type="Rhea" id="RHEA:13065"/>
        <dbReference type="ChEBI" id="CHEBI:15377"/>
        <dbReference type="ChEBI" id="CHEBI:15378"/>
        <dbReference type="ChEBI" id="CHEBI:30616"/>
        <dbReference type="ChEBI" id="CHEBI:43474"/>
        <dbReference type="ChEBI" id="CHEBI:456216"/>
    </reaction>
</comment>
<dbReference type="GO" id="GO:0005634">
    <property type="term" value="C:nucleus"/>
    <property type="evidence" value="ECO:0007669"/>
    <property type="project" value="UniProtKB-SubCell"/>
</dbReference>
<dbReference type="InterPro" id="IPR018247">
    <property type="entry name" value="EF_Hand_1_Ca_BS"/>
</dbReference>
<keyword evidence="4 10" id="KW-0698">rRNA processing</keyword>
<comment type="similarity">
    <text evidence="10">Belongs to the adenylate kinase family. AK6 subfamily.</text>
</comment>
<keyword evidence="13" id="KW-1185">Reference proteome</keyword>
<keyword evidence="9 10" id="KW-0539">Nucleus</keyword>
<name>A0A1Y2DA78_9BASI</name>
<comment type="caution">
    <text evidence="10">Lacks conserved residue(s) required for the propagation of feature annotation.</text>
</comment>
<dbReference type="GO" id="GO:0005737">
    <property type="term" value="C:cytoplasm"/>
    <property type="evidence" value="ECO:0007669"/>
    <property type="project" value="UniProtKB-SubCell"/>
</dbReference>
<dbReference type="FunFam" id="3.40.50.300:FF:000372">
    <property type="entry name" value="Adenylate kinase isoenzyme 6 homolog"/>
    <property type="match status" value="1"/>
</dbReference>
<evidence type="ECO:0000313" key="13">
    <source>
        <dbReference type="Proteomes" id="UP000193467"/>
    </source>
</evidence>
<feature type="binding site" evidence="10">
    <location>
        <position position="126"/>
    </location>
    <ligand>
        <name>ATP</name>
        <dbReference type="ChEBI" id="CHEBI:30616"/>
    </ligand>
</feature>
<dbReference type="GO" id="GO:0004017">
    <property type="term" value="F:AMP kinase activity"/>
    <property type="evidence" value="ECO:0007669"/>
    <property type="project" value="UniProtKB-UniRule"/>
</dbReference>
<dbReference type="GO" id="GO:0016887">
    <property type="term" value="F:ATP hydrolysis activity"/>
    <property type="evidence" value="ECO:0007669"/>
    <property type="project" value="UniProtKB-UniRule"/>
</dbReference>
<evidence type="ECO:0000256" key="1">
    <source>
        <dbReference type="ARBA" id="ARBA00000582"/>
    </source>
</evidence>
<evidence type="ECO:0000256" key="11">
    <source>
        <dbReference type="SAM" id="MobiDB-lite"/>
    </source>
</evidence>
<accession>A0A1Y2DA78</accession>
<evidence type="ECO:0000256" key="5">
    <source>
        <dbReference type="ARBA" id="ARBA00022679"/>
    </source>
</evidence>
<dbReference type="PROSITE" id="PS00018">
    <property type="entry name" value="EF_HAND_1"/>
    <property type="match status" value="1"/>
</dbReference>
<keyword evidence="2 10" id="KW-0963">Cytoplasm</keyword>
<evidence type="ECO:0000313" key="12">
    <source>
        <dbReference type="EMBL" id="ORY56178.1"/>
    </source>
</evidence>
<comment type="subunit">
    <text evidence="10">Interacts with small ribosomal subunit protein uS11. Not a structural component of 43S pre-ribosomes, but transiently interacts with them by binding to uS11.</text>
</comment>
<keyword evidence="7 10" id="KW-0418">Kinase</keyword>
<dbReference type="STRING" id="106004.A0A1Y2DA78"/>
<keyword evidence="5 10" id="KW-0808">Transferase</keyword>
<feature type="region of interest" description="NMPbind" evidence="10">
    <location>
        <begin position="50"/>
        <end position="73"/>
    </location>
</feature>
<feature type="binding site" evidence="10">
    <location>
        <position position="22"/>
    </location>
    <ligand>
        <name>ATP</name>
        <dbReference type="ChEBI" id="CHEBI:30616"/>
    </ligand>
</feature>